<keyword evidence="3" id="KW-1185">Reference proteome</keyword>
<accession>A0ABY6VIM2</accession>
<name>A0ABY6VIM2_9ENTR</name>
<comment type="caution">
    <text evidence="2">The sequence shown here is derived from an EMBL/GenBank/DDBJ whole genome shotgun (WGS) entry which is preliminary data.</text>
</comment>
<gene>
    <name evidence="2" type="ORF">SB6411_03501</name>
</gene>
<keyword evidence="1" id="KW-0812">Transmembrane</keyword>
<sequence>MQALLSSCALVAISFSVLLFFYAFWIFLTEEDVPFVNILVALALIIIAFYCLVWYTLITLKSDGIDFSIF</sequence>
<reference evidence="2 3" key="1">
    <citation type="submission" date="2019-07" db="EMBL/GenBank/DDBJ databases">
        <authorList>
            <person name="Brisse S."/>
            <person name="Rodrigues C."/>
            <person name="Thorpe H."/>
        </authorList>
    </citation>
    <scope>NUCLEOTIDE SEQUENCE [LARGE SCALE GENOMIC DNA]</scope>
    <source>
        <strain evidence="2">SB6411</strain>
    </source>
</reference>
<dbReference type="Proteomes" id="UP000317652">
    <property type="component" value="Unassembled WGS sequence"/>
</dbReference>
<feature type="transmembrane region" description="Helical" evidence="1">
    <location>
        <begin position="34"/>
        <end position="57"/>
    </location>
</feature>
<dbReference type="EMBL" id="CABGGS010000045">
    <property type="protein sequence ID" value="VUS90383.1"/>
    <property type="molecule type" value="Genomic_DNA"/>
</dbReference>
<evidence type="ECO:0000313" key="3">
    <source>
        <dbReference type="Proteomes" id="UP000317652"/>
    </source>
</evidence>
<evidence type="ECO:0000313" key="2">
    <source>
        <dbReference type="EMBL" id="VUS90383.1"/>
    </source>
</evidence>
<organism evidence="2 3">
    <name type="scientific">Klebsiella spallanzanii</name>
    <dbReference type="NCBI Taxonomy" id="2587528"/>
    <lineage>
        <taxon>Bacteria</taxon>
        <taxon>Pseudomonadati</taxon>
        <taxon>Pseudomonadota</taxon>
        <taxon>Gammaproteobacteria</taxon>
        <taxon>Enterobacterales</taxon>
        <taxon>Enterobacteriaceae</taxon>
        <taxon>Klebsiella/Raoultella group</taxon>
        <taxon>Klebsiella</taxon>
    </lineage>
</organism>
<keyword evidence="1" id="KW-1133">Transmembrane helix</keyword>
<proteinExistence type="predicted"/>
<evidence type="ECO:0000256" key="1">
    <source>
        <dbReference type="SAM" id="Phobius"/>
    </source>
</evidence>
<feature type="transmembrane region" description="Helical" evidence="1">
    <location>
        <begin position="7"/>
        <end position="28"/>
    </location>
</feature>
<keyword evidence="1" id="KW-0472">Membrane</keyword>
<protein>
    <submittedName>
        <fullName evidence="2">Uncharacterized protein</fullName>
    </submittedName>
</protein>